<keyword evidence="2" id="KW-1185">Reference proteome</keyword>
<proteinExistence type="predicted"/>
<dbReference type="Proteomes" id="UP000018745">
    <property type="component" value="Chromosome"/>
</dbReference>
<evidence type="ECO:0000313" key="2">
    <source>
        <dbReference type="Proteomes" id="UP000018745"/>
    </source>
</evidence>
<name>A0ABM5P250_9MOLU</name>
<protein>
    <submittedName>
        <fullName evidence="1">Uncharacterized protein</fullName>
    </submittedName>
</protein>
<accession>A0ABM5P250</accession>
<reference evidence="1 2" key="1">
    <citation type="journal article" date="2014" name="Genome Announc.">
        <title>Complete Genome Sequence of Mycoplasma ovis Strain Michigan, a Hemoplasma of Sheep with Two Distinct 16S rRNA Genes.</title>
        <authorList>
            <person name="Deshuillers P.L."/>
            <person name="Santos A.P."/>
            <person name="do Nascimento N.C."/>
            <person name="Hampel J.A."/>
            <person name="Bergin I.L."/>
            <person name="Dyson M.C."/>
            <person name="Messick J.B."/>
        </authorList>
    </citation>
    <scope>NUCLEOTIDE SEQUENCE [LARGE SCALE GENOMIC DNA]</scope>
    <source>
        <strain evidence="1 2">Michigan</strain>
    </source>
</reference>
<evidence type="ECO:0000313" key="1">
    <source>
        <dbReference type="EMBL" id="AHC40544.1"/>
    </source>
</evidence>
<organism evidence="1 2">
    <name type="scientific">Mycoplasma ovis str. Michigan</name>
    <dbReference type="NCBI Taxonomy" id="1415773"/>
    <lineage>
        <taxon>Bacteria</taxon>
        <taxon>Bacillati</taxon>
        <taxon>Mycoplasmatota</taxon>
        <taxon>Mollicutes</taxon>
        <taxon>Mycoplasmataceae</taxon>
        <taxon>Mycoplasma</taxon>
    </lineage>
</organism>
<gene>
    <name evidence="1" type="ORF">OVS_04065</name>
</gene>
<dbReference type="EMBL" id="CP006935">
    <property type="protein sequence ID" value="AHC40544.1"/>
    <property type="molecule type" value="Genomic_DNA"/>
</dbReference>
<sequence>MVYFLRSPPFYCSFQRSRRYILITQERGNSGRDIKATFIGRGFAIQVVFSFSILLRLGEIFI</sequence>